<dbReference type="AlphaFoldDB" id="A0A4P9YCZ3"/>
<name>A0A4P9YCZ3_ROZAC</name>
<feature type="coiled-coil region" evidence="1">
    <location>
        <begin position="32"/>
        <end position="66"/>
    </location>
</feature>
<gene>
    <name evidence="2" type="ORF">ROZALSC1DRAFT_24674</name>
</gene>
<accession>A0A4P9YCZ3</accession>
<evidence type="ECO:0000313" key="2">
    <source>
        <dbReference type="EMBL" id="RKP16985.1"/>
    </source>
</evidence>
<keyword evidence="1" id="KW-0175">Coiled coil</keyword>
<sequence>MSISSGKLLYSNQKCAIDPWALKFIFMSASKLTELEKELDTLKCKLTELEKELDTLKCKLSEVERTPEFQDLLQRFINNDDTVERHGLWKYYKQLREDKKQLIEEMKPLDERMNILLQQQPEFTDIFVTSVFEGLPDTGAIDRSAKVNLLIDSVKRRGPVLVSAPKFSGKTVL</sequence>
<evidence type="ECO:0000313" key="3">
    <source>
        <dbReference type="Proteomes" id="UP000281549"/>
    </source>
</evidence>
<feature type="non-terminal residue" evidence="2">
    <location>
        <position position="173"/>
    </location>
</feature>
<protein>
    <submittedName>
        <fullName evidence="2">Uncharacterized protein</fullName>
    </submittedName>
</protein>
<organism evidence="2 3">
    <name type="scientific">Rozella allomycis (strain CSF55)</name>
    <dbReference type="NCBI Taxonomy" id="988480"/>
    <lineage>
        <taxon>Eukaryota</taxon>
        <taxon>Fungi</taxon>
        <taxon>Fungi incertae sedis</taxon>
        <taxon>Cryptomycota</taxon>
        <taxon>Cryptomycota incertae sedis</taxon>
        <taxon>Rozella</taxon>
    </lineage>
</organism>
<proteinExistence type="predicted"/>
<dbReference type="EMBL" id="ML006100">
    <property type="protein sequence ID" value="RKP16985.1"/>
    <property type="molecule type" value="Genomic_DNA"/>
</dbReference>
<dbReference type="Proteomes" id="UP000281549">
    <property type="component" value="Unassembled WGS sequence"/>
</dbReference>
<evidence type="ECO:0000256" key="1">
    <source>
        <dbReference type="SAM" id="Coils"/>
    </source>
</evidence>
<reference evidence="3" key="1">
    <citation type="journal article" date="2018" name="Nat. Microbiol.">
        <title>Leveraging single-cell genomics to expand the fungal tree of life.</title>
        <authorList>
            <person name="Ahrendt S.R."/>
            <person name="Quandt C.A."/>
            <person name="Ciobanu D."/>
            <person name="Clum A."/>
            <person name="Salamov A."/>
            <person name="Andreopoulos B."/>
            <person name="Cheng J.F."/>
            <person name="Woyke T."/>
            <person name="Pelin A."/>
            <person name="Henrissat B."/>
            <person name="Reynolds N.K."/>
            <person name="Benny G.L."/>
            <person name="Smith M.E."/>
            <person name="James T.Y."/>
            <person name="Grigoriev I.V."/>
        </authorList>
    </citation>
    <scope>NUCLEOTIDE SEQUENCE [LARGE SCALE GENOMIC DNA]</scope>
    <source>
        <strain evidence="3">CSF55</strain>
    </source>
</reference>